<accession>A0A074Y965</accession>
<dbReference type="InterPro" id="IPR001138">
    <property type="entry name" value="Zn2Cys6_DnaBD"/>
</dbReference>
<evidence type="ECO:0000313" key="4">
    <source>
        <dbReference type="EMBL" id="KEQ92524.1"/>
    </source>
</evidence>
<dbReference type="CDD" id="cd00067">
    <property type="entry name" value="GAL4"/>
    <property type="match status" value="1"/>
</dbReference>
<dbReference type="HOGENOM" id="CLU_461491_0_0_1"/>
<dbReference type="GO" id="GO:0008270">
    <property type="term" value="F:zinc ion binding"/>
    <property type="evidence" value="ECO:0007669"/>
    <property type="project" value="InterPro"/>
</dbReference>
<evidence type="ECO:0000256" key="2">
    <source>
        <dbReference type="SAM" id="MobiDB-lite"/>
    </source>
</evidence>
<dbReference type="OrthoDB" id="4491390at2759"/>
<organism evidence="4 5">
    <name type="scientific">Aureobasidium subglaciale (strain EXF-2481)</name>
    <name type="common">Aureobasidium pullulans var. subglaciale</name>
    <dbReference type="NCBI Taxonomy" id="1043005"/>
    <lineage>
        <taxon>Eukaryota</taxon>
        <taxon>Fungi</taxon>
        <taxon>Dikarya</taxon>
        <taxon>Ascomycota</taxon>
        <taxon>Pezizomycotina</taxon>
        <taxon>Dothideomycetes</taxon>
        <taxon>Dothideomycetidae</taxon>
        <taxon>Dothideales</taxon>
        <taxon>Saccotheciaceae</taxon>
        <taxon>Aureobasidium</taxon>
    </lineage>
</organism>
<feature type="region of interest" description="Disordered" evidence="2">
    <location>
        <begin position="224"/>
        <end position="245"/>
    </location>
</feature>
<keyword evidence="5" id="KW-1185">Reference proteome</keyword>
<keyword evidence="1" id="KW-0539">Nucleus</keyword>
<dbReference type="SUPFAM" id="SSF57701">
    <property type="entry name" value="Zn2/Cys6 DNA-binding domain"/>
    <property type="match status" value="1"/>
</dbReference>
<dbReference type="InterPro" id="IPR036864">
    <property type="entry name" value="Zn2-C6_fun-type_DNA-bd_sf"/>
</dbReference>
<dbReference type="EMBL" id="KL584770">
    <property type="protein sequence ID" value="KEQ92524.1"/>
    <property type="molecule type" value="Genomic_DNA"/>
</dbReference>
<dbReference type="InParanoid" id="A0A074Y965"/>
<dbReference type="RefSeq" id="XP_013341064.1">
    <property type="nucleotide sequence ID" value="XM_013485610.1"/>
</dbReference>
<dbReference type="GO" id="GO:0000981">
    <property type="term" value="F:DNA-binding transcription factor activity, RNA polymerase II-specific"/>
    <property type="evidence" value="ECO:0007669"/>
    <property type="project" value="InterPro"/>
</dbReference>
<dbReference type="AlphaFoldDB" id="A0A074Y965"/>
<proteinExistence type="predicted"/>
<dbReference type="Gene3D" id="4.10.240.10">
    <property type="entry name" value="Zn(2)-C6 fungal-type DNA-binding domain"/>
    <property type="match status" value="1"/>
</dbReference>
<evidence type="ECO:0000259" key="3">
    <source>
        <dbReference type="PROSITE" id="PS50048"/>
    </source>
</evidence>
<dbReference type="PROSITE" id="PS50048">
    <property type="entry name" value="ZN2_CY6_FUNGAL_2"/>
    <property type="match status" value="1"/>
</dbReference>
<evidence type="ECO:0000313" key="5">
    <source>
        <dbReference type="Proteomes" id="UP000030641"/>
    </source>
</evidence>
<evidence type="ECO:0000256" key="1">
    <source>
        <dbReference type="ARBA" id="ARBA00023242"/>
    </source>
</evidence>
<feature type="domain" description="Zn(2)-C6 fungal-type" evidence="3">
    <location>
        <begin position="34"/>
        <end position="63"/>
    </location>
</feature>
<sequence>MAGHLPRGATAKPAKIAPIASLPPVSAIPRRSVGCAACRQRRIACDGKRPKCKNCADYGADCVGWPLAAVNGPSSSAHGSSNNSTPSTPTASRVSSRLHNIAATSLVDKIDKLPMSRGKKRPAPPAIDRTDALKVPKLSDALGLARSKTVLPGIARVASSAVPKVVGPVTGSLTPGQGQDGPAADADDDDDARVLAARQEREWSPGLLREFRKLEMETWKWALPSPTPSTVSGRERKAEAERESSAPFRVVKNNVTAPSDTDIPATKKTPDDYRAIAPAPATVVDVAPARVVDVAPARVVDVAPARVVDVAPAKVGDIAPARVIGIAPAVAAPATSFNGARIKVPEGALSKFNRTEPTKTLAKPSNLDEMDPSKTKSVKTSVPSTLSEKQKKQVSSLRAAKRAITPPPPNNLLRLHHGLDKPKVSAPAMSKPVKPTFGLSKIVSTSSSPIAGPVIPRIFVGPPIPAHPIKTFTPHLTAIPEVKNYYNFTTAEMTAYRSADTASIHAEQLARDRERDEAAAIKARETEILNNAAAVAKEKDLAERSRALFDAEELASGTDCRYGTCEKSLVDCACEARVPRRRLEWTGKGAW</sequence>
<feature type="compositionally biased region" description="Basic and acidic residues" evidence="2">
    <location>
        <begin position="233"/>
        <end position="244"/>
    </location>
</feature>
<reference evidence="4 5" key="1">
    <citation type="journal article" date="2014" name="BMC Genomics">
        <title>Genome sequencing of four Aureobasidium pullulans varieties: biotechnological potential, stress tolerance, and description of new species.</title>
        <authorList>
            <person name="Gostin Ar C."/>
            <person name="Ohm R.A."/>
            <person name="Kogej T."/>
            <person name="Sonjak S."/>
            <person name="Turk M."/>
            <person name="Zajc J."/>
            <person name="Zalar P."/>
            <person name="Grube M."/>
            <person name="Sun H."/>
            <person name="Han J."/>
            <person name="Sharma A."/>
            <person name="Chiniquy J."/>
            <person name="Ngan C.Y."/>
            <person name="Lipzen A."/>
            <person name="Barry K."/>
            <person name="Grigoriev I.V."/>
            <person name="Gunde-Cimerman N."/>
        </authorList>
    </citation>
    <scope>NUCLEOTIDE SEQUENCE [LARGE SCALE GENOMIC DNA]</scope>
    <source>
        <strain evidence="4 5">EXF-2481</strain>
    </source>
</reference>
<feature type="region of interest" description="Disordered" evidence="2">
    <location>
        <begin position="73"/>
        <end position="95"/>
    </location>
</feature>
<feature type="region of interest" description="Disordered" evidence="2">
    <location>
        <begin position="354"/>
        <end position="389"/>
    </location>
</feature>
<dbReference type="Proteomes" id="UP000030641">
    <property type="component" value="Unassembled WGS sequence"/>
</dbReference>
<dbReference type="Pfam" id="PF00172">
    <property type="entry name" value="Zn_clus"/>
    <property type="match status" value="1"/>
</dbReference>
<feature type="compositionally biased region" description="Low complexity" evidence="2">
    <location>
        <begin position="73"/>
        <end position="90"/>
    </location>
</feature>
<gene>
    <name evidence="4" type="ORF">AUEXF2481DRAFT_422019</name>
</gene>
<dbReference type="SMART" id="SM00066">
    <property type="entry name" value="GAL4"/>
    <property type="match status" value="1"/>
</dbReference>
<feature type="region of interest" description="Disordered" evidence="2">
    <location>
        <begin position="166"/>
        <end position="190"/>
    </location>
</feature>
<dbReference type="PROSITE" id="PS00463">
    <property type="entry name" value="ZN2_CY6_FUNGAL_1"/>
    <property type="match status" value="1"/>
</dbReference>
<protein>
    <recommendedName>
        <fullName evidence="3">Zn(2)-C6 fungal-type domain-containing protein</fullName>
    </recommendedName>
</protein>
<name>A0A074Y965_AURSE</name>
<dbReference type="GeneID" id="25367076"/>